<dbReference type="FunFam" id="2.30.310.10:FF:000004">
    <property type="entry name" value="Fibronectin-binding protein A"/>
    <property type="match status" value="1"/>
</dbReference>
<feature type="coiled-coil region" evidence="5">
    <location>
        <begin position="409"/>
        <end position="439"/>
    </location>
</feature>
<feature type="domain" description="NFACT RNA-binding" evidence="6">
    <location>
        <begin position="466"/>
        <end position="560"/>
    </location>
</feature>
<dbReference type="Gene3D" id="2.30.310.10">
    <property type="entry name" value="ibrinogen binding protein from staphylococcus aureus domain"/>
    <property type="match status" value="1"/>
</dbReference>
<evidence type="ECO:0000256" key="1">
    <source>
        <dbReference type="ARBA" id="ARBA00022555"/>
    </source>
</evidence>
<dbReference type="PANTHER" id="PTHR15239:SF6">
    <property type="entry name" value="RIBOSOME QUALITY CONTROL COMPLEX SUBUNIT NEMF"/>
    <property type="match status" value="1"/>
</dbReference>
<dbReference type="GO" id="GO:0000049">
    <property type="term" value="F:tRNA binding"/>
    <property type="evidence" value="ECO:0007669"/>
    <property type="project" value="UniProtKB-UniRule"/>
</dbReference>
<keyword evidence="2 5" id="KW-0699">rRNA-binding</keyword>
<evidence type="ECO:0000313" key="8">
    <source>
        <dbReference type="Proteomes" id="UP000824118"/>
    </source>
</evidence>
<gene>
    <name evidence="5" type="primary">rqcH</name>
    <name evidence="7" type="ORF">IAD22_00335</name>
</gene>
<dbReference type="InterPro" id="IPR043682">
    <property type="entry name" value="RqcH_bacterial"/>
</dbReference>
<evidence type="ECO:0000256" key="2">
    <source>
        <dbReference type="ARBA" id="ARBA00022730"/>
    </source>
</evidence>
<dbReference type="Pfam" id="PF05833">
    <property type="entry name" value="NFACT_N"/>
    <property type="match status" value="1"/>
</dbReference>
<dbReference type="GO" id="GO:0072344">
    <property type="term" value="P:rescue of stalled ribosome"/>
    <property type="evidence" value="ECO:0007669"/>
    <property type="project" value="UniProtKB-UniRule"/>
</dbReference>
<evidence type="ECO:0000256" key="4">
    <source>
        <dbReference type="ARBA" id="ARBA00022917"/>
    </source>
</evidence>
<dbReference type="GO" id="GO:1990112">
    <property type="term" value="C:RQC complex"/>
    <property type="evidence" value="ECO:0007669"/>
    <property type="project" value="TreeGrafter"/>
</dbReference>
<evidence type="ECO:0000256" key="3">
    <source>
        <dbReference type="ARBA" id="ARBA00022884"/>
    </source>
</evidence>
<keyword evidence="3 5" id="KW-0694">RNA-binding</keyword>
<comment type="function">
    <text evidence="5">Key component of the ribosome quality control system (RQC), a ribosome-associated complex that mediates the extraction of incompletely synthesized nascent chains from stalled ribosomes and their subsequent degradation. RqcH recruits Ala-charged tRNA, and with RqcP directs the elongation of stalled nascent chains on 50S ribosomal subunits, leading to non-templated C-terminal alanine extensions (Ala tail). The Ala tail promotes nascent chain degradation. May add between 1 and at least 8 Ala residues. Binds to stalled 50S ribosomal subunits.</text>
</comment>
<organism evidence="7 8">
    <name type="scientific">Candidatus Limousia pullorum</name>
    <dbReference type="NCBI Taxonomy" id="2840860"/>
    <lineage>
        <taxon>Bacteria</taxon>
        <taxon>Bacillati</taxon>
        <taxon>Bacillota</taxon>
        <taxon>Clostridia</taxon>
        <taxon>Eubacteriales</taxon>
        <taxon>Oscillospiraceae</taxon>
        <taxon>Oscillospiraceae incertae sedis</taxon>
        <taxon>Candidatus Limousia</taxon>
    </lineage>
</organism>
<accession>A0A9D1LWK9</accession>
<dbReference type="GO" id="GO:0019843">
    <property type="term" value="F:rRNA binding"/>
    <property type="evidence" value="ECO:0007669"/>
    <property type="project" value="UniProtKB-UniRule"/>
</dbReference>
<reference evidence="7" key="1">
    <citation type="submission" date="2020-10" db="EMBL/GenBank/DDBJ databases">
        <authorList>
            <person name="Gilroy R."/>
        </authorList>
    </citation>
    <scope>NUCLEOTIDE SEQUENCE</scope>
    <source>
        <strain evidence="7">ChiGjej1B1-1684</strain>
    </source>
</reference>
<keyword evidence="1 5" id="KW-0820">tRNA-binding</keyword>
<dbReference type="HAMAP" id="MF_00844_B">
    <property type="entry name" value="RqcH_B"/>
    <property type="match status" value="1"/>
</dbReference>
<dbReference type="InterPro" id="IPR051608">
    <property type="entry name" value="RQC_Subunit_NEMF"/>
</dbReference>
<dbReference type="GO" id="GO:0043023">
    <property type="term" value="F:ribosomal large subunit binding"/>
    <property type="evidence" value="ECO:0007669"/>
    <property type="project" value="UniProtKB-UniRule"/>
</dbReference>
<comment type="caution">
    <text evidence="7">The sequence shown here is derived from an EMBL/GenBank/DDBJ whole genome shotgun (WGS) entry which is preliminary data.</text>
</comment>
<evidence type="ECO:0000313" key="7">
    <source>
        <dbReference type="EMBL" id="HIU49450.1"/>
    </source>
</evidence>
<protein>
    <recommendedName>
        <fullName evidence="5">Rqc2 homolog RqcH</fullName>
        <shortName evidence="5">RqcH</shortName>
    </recommendedName>
</protein>
<comment type="similarity">
    <text evidence="5">Belongs to the NEMF family.</text>
</comment>
<evidence type="ECO:0000259" key="6">
    <source>
        <dbReference type="Pfam" id="PF05670"/>
    </source>
</evidence>
<dbReference type="AlphaFoldDB" id="A0A9D1LWK9"/>
<sequence length="583" mass="66181">MALDGIFLRHIAKEIKDQALGGRITQIHQPNRDEIIMAIRTMEGTRKILLSARANSPRVSFTRFAPENPSVPPMLCMLLRKKLGSGKLVDVRQPELERILFLDFEAVNELGDKVKITVAAEIMGKYSNVIIIDEEGIIIDSLKRVDMTVSSQRLVLPGLRYELPPPQDKLNILSSEAEKICEKIKENYSGGSVSKAVIASIQGISPVVSREVEYRAFGDFFSGSLYEEKNFQSLVNAVEDLKNTAENVSGEPYILIKEGNNAFDFSFMCPKQYGDAVEIKKCQSFGELLDTYYSTRDSAERMKVKSKDLHRLLVNITERLSKKINLQKAQLQQCENREELRIKGDLLQANLYRIERGANSVTVENFYDPEMKPITIELDPALSPSVNAQRYYRDYRKAKTAEKYLKEYIEKAMEELEYIDAVSDELERAESERELSQIRLELSEQGYIKEPKGKRKPPAALPPLEYKSSDGYKILVGRNNKQNDQLTLKQANNNDMWLHTKDIHGSHVIIESDGEEIPDRTLVEAASLAAYHSKARESSKVPVDYTRVRYVKKPAGAKPGMVIYVNNKTLYVEPKSKIGEDEK</sequence>
<keyword evidence="4 5" id="KW-0648">Protein biosynthesis</keyword>
<keyword evidence="5" id="KW-0175">Coiled coil</keyword>
<dbReference type="Proteomes" id="UP000824118">
    <property type="component" value="Unassembled WGS sequence"/>
</dbReference>
<dbReference type="Gene3D" id="1.10.8.50">
    <property type="match status" value="1"/>
</dbReference>
<comment type="subunit">
    <text evidence="5">Associates with stalled 50S ribosomal subunits. Binds to RqcP.</text>
</comment>
<evidence type="ECO:0000256" key="5">
    <source>
        <dbReference type="HAMAP-Rule" id="MF_00844"/>
    </source>
</evidence>
<dbReference type="InterPro" id="IPR008532">
    <property type="entry name" value="NFACT_RNA-bd"/>
</dbReference>
<dbReference type="PANTHER" id="PTHR15239">
    <property type="entry name" value="NUCLEAR EXPORT MEDIATOR FACTOR NEMF"/>
    <property type="match status" value="1"/>
</dbReference>
<proteinExistence type="inferred from homology"/>
<name>A0A9D1LWK9_9FIRM</name>
<dbReference type="Pfam" id="PF05670">
    <property type="entry name" value="NFACT-R_1"/>
    <property type="match status" value="1"/>
</dbReference>
<reference evidence="7" key="2">
    <citation type="journal article" date="2021" name="PeerJ">
        <title>Extensive microbial diversity within the chicken gut microbiome revealed by metagenomics and culture.</title>
        <authorList>
            <person name="Gilroy R."/>
            <person name="Ravi A."/>
            <person name="Getino M."/>
            <person name="Pursley I."/>
            <person name="Horton D.L."/>
            <person name="Alikhan N.F."/>
            <person name="Baker D."/>
            <person name="Gharbi K."/>
            <person name="Hall N."/>
            <person name="Watson M."/>
            <person name="Adriaenssens E.M."/>
            <person name="Foster-Nyarko E."/>
            <person name="Jarju S."/>
            <person name="Secka A."/>
            <person name="Antonio M."/>
            <person name="Oren A."/>
            <person name="Chaudhuri R.R."/>
            <person name="La Ragione R."/>
            <person name="Hildebrand F."/>
            <person name="Pallen M.J."/>
        </authorList>
    </citation>
    <scope>NUCLEOTIDE SEQUENCE</scope>
    <source>
        <strain evidence="7">ChiGjej1B1-1684</strain>
    </source>
</reference>
<dbReference type="EMBL" id="DVNG01000004">
    <property type="protein sequence ID" value="HIU49450.1"/>
    <property type="molecule type" value="Genomic_DNA"/>
</dbReference>